<evidence type="ECO:0000256" key="7">
    <source>
        <dbReference type="ARBA" id="ARBA00038889"/>
    </source>
</evidence>
<dbReference type="Proteomes" id="UP001150904">
    <property type="component" value="Unassembled WGS sequence"/>
</dbReference>
<dbReference type="RefSeq" id="XP_058311181.1">
    <property type="nucleotide sequence ID" value="XM_058448837.1"/>
</dbReference>
<dbReference type="InterPro" id="IPR006680">
    <property type="entry name" value="Amidohydro-rel"/>
</dbReference>
<organism evidence="10 11">
    <name type="scientific">Penicillium cinerascens</name>
    <dbReference type="NCBI Taxonomy" id="70096"/>
    <lineage>
        <taxon>Eukaryota</taxon>
        <taxon>Fungi</taxon>
        <taxon>Dikarya</taxon>
        <taxon>Ascomycota</taxon>
        <taxon>Pezizomycotina</taxon>
        <taxon>Eurotiomycetes</taxon>
        <taxon>Eurotiomycetidae</taxon>
        <taxon>Eurotiales</taxon>
        <taxon>Aspergillaceae</taxon>
        <taxon>Penicillium</taxon>
    </lineage>
</organism>
<comment type="caution">
    <text evidence="10">The sequence shown here is derived from an EMBL/GenBank/DDBJ whole genome shotgun (WGS) entry which is preliminary data.</text>
</comment>
<keyword evidence="3 8" id="KW-0210">Decarboxylase</keyword>
<protein>
    <recommendedName>
        <fullName evidence="7">6-methylsalicylate decarboxylase</fullName>
        <ecNumber evidence="7">4.1.1.52</ecNumber>
    </recommendedName>
</protein>
<reference evidence="10" key="1">
    <citation type="submission" date="2022-12" db="EMBL/GenBank/DDBJ databases">
        <authorList>
            <person name="Petersen C."/>
        </authorList>
    </citation>
    <scope>NUCLEOTIDE SEQUENCE</scope>
    <source>
        <strain evidence="10">IBT 15544</strain>
    </source>
</reference>
<dbReference type="EC" id="4.1.1.52" evidence="7"/>
<keyword evidence="4" id="KW-0862">Zinc</keyword>
<evidence type="ECO:0000313" key="10">
    <source>
        <dbReference type="EMBL" id="KAJ5215368.1"/>
    </source>
</evidence>
<keyword evidence="11" id="KW-1185">Reference proteome</keyword>
<dbReference type="GO" id="GO:0046872">
    <property type="term" value="F:metal ion binding"/>
    <property type="evidence" value="ECO:0007669"/>
    <property type="project" value="UniProtKB-KW"/>
</dbReference>
<proteinExistence type="inferred from homology"/>
<dbReference type="PANTHER" id="PTHR21240:SF29">
    <property type="entry name" value="AMIDOHYDROLASE-RELATED DOMAIN-CONTAINING PROTEIN"/>
    <property type="match status" value="1"/>
</dbReference>
<comment type="similarity">
    <text evidence="1">Belongs to the metallo-dependent hydrolases superfamily. ACMSD family.</text>
</comment>
<accession>A0A9W9N8R1</accession>
<gene>
    <name evidence="10" type="ORF">N7498_001775</name>
</gene>
<dbReference type="GeneID" id="83176138"/>
<dbReference type="Gene3D" id="3.20.20.140">
    <property type="entry name" value="Metal-dependent hydrolases"/>
    <property type="match status" value="1"/>
</dbReference>
<evidence type="ECO:0000256" key="3">
    <source>
        <dbReference type="ARBA" id="ARBA00022793"/>
    </source>
</evidence>
<name>A0A9W9N8R1_9EURO</name>
<reference evidence="10" key="2">
    <citation type="journal article" date="2023" name="IMA Fungus">
        <title>Comparative genomic study of the Penicillium genus elucidates a diverse pangenome and 15 lateral gene transfer events.</title>
        <authorList>
            <person name="Petersen C."/>
            <person name="Sorensen T."/>
            <person name="Nielsen M.R."/>
            <person name="Sondergaard T.E."/>
            <person name="Sorensen J.L."/>
            <person name="Fitzpatrick D.A."/>
            <person name="Frisvad J.C."/>
            <person name="Nielsen K.L."/>
        </authorList>
    </citation>
    <scope>NUCLEOTIDE SEQUENCE</scope>
    <source>
        <strain evidence="10">IBT 15544</strain>
    </source>
</reference>
<dbReference type="GO" id="GO:0005829">
    <property type="term" value="C:cytosol"/>
    <property type="evidence" value="ECO:0007669"/>
    <property type="project" value="TreeGrafter"/>
</dbReference>
<dbReference type="GO" id="GO:0019748">
    <property type="term" value="P:secondary metabolic process"/>
    <property type="evidence" value="ECO:0007669"/>
    <property type="project" value="TreeGrafter"/>
</dbReference>
<evidence type="ECO:0000256" key="2">
    <source>
        <dbReference type="ARBA" id="ARBA00022723"/>
    </source>
</evidence>
<keyword evidence="5 8" id="KW-0456">Lyase</keyword>
<feature type="domain" description="Amidohydrolase-related" evidence="9">
    <location>
        <begin position="6"/>
        <end position="289"/>
    </location>
</feature>
<keyword evidence="2" id="KW-0479">Metal-binding</keyword>
<sequence length="336" mass="37192">MYIMKIDVHHHFYPPPCGRVTLEAAGGDPSGWYIPHWALELDQEINQIMNVSTAILSVTAPGPVIAKDSAAAAQLARECNLSAAGIRDASPAQYGFFASVPSLFDTDLVLEEIRYALDFLHADGVTLFTRYGQGPNYLGHEVFEPVWAELSRRQAVVFIHPTHPQDTALINHGLPQPMFDYPHETGRTALDLITSGRLRQNPGCKVILSHAGGTLPYLIHRAATMLPCMPADRNLGISREEILERARDFYFDTAISANAVTLKALVEFAQPGHLLFGSDFPNAPTEAIIRFTRYVEEEMPDGVAVEDLRGSALNLFSRLRQKTEEEGSSSIWETHL</sequence>
<evidence type="ECO:0000256" key="5">
    <source>
        <dbReference type="ARBA" id="ARBA00023239"/>
    </source>
</evidence>
<dbReference type="OrthoDB" id="2832284at2759"/>
<dbReference type="SUPFAM" id="SSF51556">
    <property type="entry name" value="Metallo-dependent hydrolases"/>
    <property type="match status" value="1"/>
</dbReference>
<dbReference type="Pfam" id="PF04909">
    <property type="entry name" value="Amidohydro_2"/>
    <property type="match status" value="1"/>
</dbReference>
<dbReference type="GO" id="GO:0016787">
    <property type="term" value="F:hydrolase activity"/>
    <property type="evidence" value="ECO:0007669"/>
    <property type="project" value="InterPro"/>
</dbReference>
<dbReference type="EMBL" id="JAPQKR010000005">
    <property type="protein sequence ID" value="KAJ5215368.1"/>
    <property type="molecule type" value="Genomic_DNA"/>
</dbReference>
<evidence type="ECO:0000256" key="4">
    <source>
        <dbReference type="ARBA" id="ARBA00022833"/>
    </source>
</evidence>
<evidence type="ECO:0000259" key="9">
    <source>
        <dbReference type="Pfam" id="PF04909"/>
    </source>
</evidence>
<comment type="catalytic activity">
    <reaction evidence="6">
        <text>6-methylsalicylate + H(+) = 3-methylphenol + CO2</text>
        <dbReference type="Rhea" id="RHEA:23112"/>
        <dbReference type="ChEBI" id="CHEBI:15378"/>
        <dbReference type="ChEBI" id="CHEBI:16526"/>
        <dbReference type="ChEBI" id="CHEBI:17231"/>
        <dbReference type="ChEBI" id="CHEBI:36658"/>
        <dbReference type="EC" id="4.1.1.52"/>
    </reaction>
    <physiologicalReaction direction="left-to-right" evidence="6">
        <dbReference type="Rhea" id="RHEA:23113"/>
    </physiologicalReaction>
</comment>
<evidence type="ECO:0000256" key="6">
    <source>
        <dbReference type="ARBA" id="ARBA00036832"/>
    </source>
</evidence>
<dbReference type="AlphaFoldDB" id="A0A9W9N8R1"/>
<evidence type="ECO:0000256" key="1">
    <source>
        <dbReference type="ARBA" id="ARBA00005871"/>
    </source>
</evidence>
<evidence type="ECO:0000313" key="11">
    <source>
        <dbReference type="Proteomes" id="UP001150904"/>
    </source>
</evidence>
<dbReference type="GO" id="GO:0047596">
    <property type="term" value="F:6-methylsalicylate decarboxylase activity"/>
    <property type="evidence" value="ECO:0007669"/>
    <property type="project" value="UniProtKB-EC"/>
</dbReference>
<evidence type="ECO:0000256" key="8">
    <source>
        <dbReference type="RuleBase" id="RU366045"/>
    </source>
</evidence>
<dbReference type="InterPro" id="IPR032466">
    <property type="entry name" value="Metal_Hydrolase"/>
</dbReference>
<dbReference type="InterPro" id="IPR032465">
    <property type="entry name" value="ACMSD"/>
</dbReference>
<dbReference type="PANTHER" id="PTHR21240">
    <property type="entry name" value="2-AMINO-3-CARBOXYLMUCONATE-6-SEMIALDEHYDE DECARBOXYLASE"/>
    <property type="match status" value="1"/>
</dbReference>